<feature type="region of interest" description="Disordered" evidence="1">
    <location>
        <begin position="1"/>
        <end position="27"/>
    </location>
</feature>
<feature type="region of interest" description="Disordered" evidence="1">
    <location>
        <begin position="459"/>
        <end position="503"/>
    </location>
</feature>
<gene>
    <name evidence="2" type="ORF">FRX31_017973</name>
</gene>
<feature type="compositionally biased region" description="Basic and acidic residues" evidence="1">
    <location>
        <begin position="476"/>
        <end position="487"/>
    </location>
</feature>
<feature type="compositionally biased region" description="Basic residues" evidence="1">
    <location>
        <begin position="1"/>
        <end position="12"/>
    </location>
</feature>
<dbReference type="AlphaFoldDB" id="A0A7J6W5X0"/>
<name>A0A7J6W5X0_THATH</name>
<evidence type="ECO:0000313" key="3">
    <source>
        <dbReference type="Proteomes" id="UP000554482"/>
    </source>
</evidence>
<reference evidence="2 3" key="1">
    <citation type="submission" date="2020-06" db="EMBL/GenBank/DDBJ databases">
        <title>Transcriptomic and genomic resources for Thalictrum thalictroides and T. hernandezii: Facilitating candidate gene discovery in an emerging model plant lineage.</title>
        <authorList>
            <person name="Arias T."/>
            <person name="Riano-Pachon D.M."/>
            <person name="Di Stilio V.S."/>
        </authorList>
    </citation>
    <scope>NUCLEOTIDE SEQUENCE [LARGE SCALE GENOMIC DNA]</scope>
    <source>
        <strain evidence="3">cv. WT478/WT964</strain>
        <tissue evidence="2">Leaves</tissue>
    </source>
</reference>
<organism evidence="2 3">
    <name type="scientific">Thalictrum thalictroides</name>
    <name type="common">Rue-anemone</name>
    <name type="synonym">Anemone thalictroides</name>
    <dbReference type="NCBI Taxonomy" id="46969"/>
    <lineage>
        <taxon>Eukaryota</taxon>
        <taxon>Viridiplantae</taxon>
        <taxon>Streptophyta</taxon>
        <taxon>Embryophyta</taxon>
        <taxon>Tracheophyta</taxon>
        <taxon>Spermatophyta</taxon>
        <taxon>Magnoliopsida</taxon>
        <taxon>Ranunculales</taxon>
        <taxon>Ranunculaceae</taxon>
        <taxon>Thalictroideae</taxon>
        <taxon>Thalictrum</taxon>
    </lineage>
</organism>
<feature type="region of interest" description="Disordered" evidence="1">
    <location>
        <begin position="384"/>
        <end position="413"/>
    </location>
</feature>
<evidence type="ECO:0000256" key="1">
    <source>
        <dbReference type="SAM" id="MobiDB-lite"/>
    </source>
</evidence>
<feature type="compositionally biased region" description="Polar residues" evidence="1">
    <location>
        <begin position="384"/>
        <end position="394"/>
    </location>
</feature>
<comment type="caution">
    <text evidence="2">The sequence shown here is derived from an EMBL/GenBank/DDBJ whole genome shotgun (WGS) entry which is preliminary data.</text>
</comment>
<dbReference type="OrthoDB" id="766405at2759"/>
<dbReference type="PANTHER" id="PTHR34461">
    <property type="entry name" value="EXPRESSED PROTEIN"/>
    <property type="match status" value="1"/>
</dbReference>
<keyword evidence="3" id="KW-1185">Reference proteome</keyword>
<proteinExistence type="predicted"/>
<feature type="compositionally biased region" description="Polar residues" evidence="1">
    <location>
        <begin position="465"/>
        <end position="475"/>
    </location>
</feature>
<protein>
    <submittedName>
        <fullName evidence="2">Uncharacterized protein</fullName>
    </submittedName>
</protein>
<dbReference type="PANTHER" id="PTHR34461:SF4">
    <property type="entry name" value="OS01G0101800 PROTEIN"/>
    <property type="match status" value="1"/>
</dbReference>
<evidence type="ECO:0000313" key="2">
    <source>
        <dbReference type="EMBL" id="KAF5192433.1"/>
    </source>
</evidence>
<sequence length="761" mass="84255">METFRSSKKRKQYTLPSDPCERIYTRRRRENELNSDLRSVKDLRSRRVFSPAFLSGVKGSIKGAENDTYKVGINVERNQENSAIDDTKSKLDLGIGREDKRNGGIAEIDDKEVQSNSEFCGKNQMNGELLQSTPREQNKEMDKRIEKDGKPRSVLKSGVIVPCSRTKLFKNPRLFSYRRLLPFLMDLEKDTLEINPCRKVDNSVEERSPYSMSVRHEIIKDGTNKEVSTSGHPFGASHDSLQVPLNIECSNLVSVEHLHADCTSQNSSETTINSTVDASISTNLSHLNYGSLPEAPQVKADMLNRLAPAGCRPCLPLKPCSLLTSKYSSIKGTAEFEKGCQKDNGNTEIERLHDDDWFQSTPPDSDIFPKPEDCTSNWDALESSMNNRNVNGKNNCPGKVEKDRHSNPKAKSGVFVPSSQMKLVKTPNSFSYRRLLPFLLDLGKIDSSTLRSPLMQKVEKLTDKGPTSSFVVSQETPKDGPNKEKVTSPHPFGSSDASATLESREMTPFSSLSDVGCSNLETIKEPLAKLIIKKTPGNCVVSTVDGSVTKNSPHMFAERASQVQQANMDKSSTTQTVHGANLMIKSPSDVIHEPSCAKVEAVSHCPEVVNDVSVLVQKSSTALKSPGEMSFIEELSSVEPPALSEKILSSPTRGILKRHPVGCRGICTCLSCASFRLHAERAFEFSRNQMQDTEVVAMDLMKELSNIRALLEKSIGDCQAVTTSQVQEACMKALKAEELAKSHLRHMNEELVVHCRTPVCL</sequence>
<accession>A0A7J6W5X0</accession>
<dbReference type="Proteomes" id="UP000554482">
    <property type="component" value="Unassembled WGS sequence"/>
</dbReference>
<dbReference type="EMBL" id="JABWDY010021346">
    <property type="protein sequence ID" value="KAF5192433.1"/>
    <property type="molecule type" value="Genomic_DNA"/>
</dbReference>